<dbReference type="PATRIC" id="fig|947033.5.peg.3612"/>
<evidence type="ECO:0000313" key="2">
    <source>
        <dbReference type="EMBL" id="KTD67192.1"/>
    </source>
</evidence>
<dbReference type="STRING" id="947033.Lste_3398"/>
<keyword evidence="1" id="KW-0472">Membrane</keyword>
<name>A0A0W0ZDS3_9GAMM</name>
<proteinExistence type="predicted"/>
<dbReference type="EMBL" id="LNYY01000021">
    <property type="protein sequence ID" value="KTD67192.1"/>
    <property type="molecule type" value="Genomic_DNA"/>
</dbReference>
<protein>
    <submittedName>
        <fullName evidence="2">Uncharacterized protein</fullName>
    </submittedName>
</protein>
<keyword evidence="1" id="KW-1133">Transmembrane helix</keyword>
<organism evidence="2 3">
    <name type="scientific">Legionella steelei</name>
    <dbReference type="NCBI Taxonomy" id="947033"/>
    <lineage>
        <taxon>Bacteria</taxon>
        <taxon>Pseudomonadati</taxon>
        <taxon>Pseudomonadota</taxon>
        <taxon>Gammaproteobacteria</taxon>
        <taxon>Legionellales</taxon>
        <taxon>Legionellaceae</taxon>
        <taxon>Legionella</taxon>
    </lineage>
</organism>
<comment type="caution">
    <text evidence="2">The sequence shown here is derived from an EMBL/GenBank/DDBJ whole genome shotgun (WGS) entry which is preliminary data.</text>
</comment>
<dbReference type="AlphaFoldDB" id="A0A0W0ZDS3"/>
<evidence type="ECO:0000313" key="3">
    <source>
        <dbReference type="Proteomes" id="UP000054926"/>
    </source>
</evidence>
<reference evidence="2 3" key="1">
    <citation type="submission" date="2015-11" db="EMBL/GenBank/DDBJ databases">
        <title>Genomic analysis of 38 Legionella species identifies large and diverse effector repertoires.</title>
        <authorList>
            <person name="Burstein D."/>
            <person name="Amaro F."/>
            <person name="Zusman T."/>
            <person name="Lifshitz Z."/>
            <person name="Cohen O."/>
            <person name="Gilbert J.A."/>
            <person name="Pupko T."/>
            <person name="Shuman H.A."/>
            <person name="Segal G."/>
        </authorList>
    </citation>
    <scope>NUCLEOTIDE SEQUENCE [LARGE SCALE GENOMIC DNA]</scope>
    <source>
        <strain evidence="2 3">IMVS3376</strain>
    </source>
</reference>
<accession>A0A0W0ZDS3</accession>
<keyword evidence="1" id="KW-0812">Transmembrane</keyword>
<evidence type="ECO:0000256" key="1">
    <source>
        <dbReference type="SAM" id="Phobius"/>
    </source>
</evidence>
<gene>
    <name evidence="2" type="ORF">Lste_3398</name>
</gene>
<feature type="transmembrane region" description="Helical" evidence="1">
    <location>
        <begin position="20"/>
        <end position="39"/>
    </location>
</feature>
<keyword evidence="3" id="KW-1185">Reference proteome</keyword>
<dbReference type="Proteomes" id="UP000054926">
    <property type="component" value="Unassembled WGS sequence"/>
</dbReference>
<sequence length="51" mass="5890">MDMELSLILVKKTQIVSSPSILVIVLVFTIMVFMYIKLLKATWKNSHQKIP</sequence>